<dbReference type="GO" id="GO:0032259">
    <property type="term" value="P:methylation"/>
    <property type="evidence" value="ECO:0007669"/>
    <property type="project" value="UniProtKB-KW"/>
</dbReference>
<dbReference type="InterPro" id="IPR000878">
    <property type="entry name" value="4pyrrol_Mease"/>
</dbReference>
<dbReference type="RefSeq" id="WP_053984327.1">
    <property type="nucleotide sequence ID" value="NZ_JAQIFT010000016.1"/>
</dbReference>
<dbReference type="NCBIfam" id="TIGR01467">
    <property type="entry name" value="cobI_cbiL"/>
    <property type="match status" value="1"/>
</dbReference>
<protein>
    <submittedName>
        <fullName evidence="9">Precorrin-2 C(20)-methyltransferase</fullName>
        <ecNumber evidence="9">2.1.1.130</ecNumber>
    </submittedName>
</protein>
<evidence type="ECO:0000313" key="10">
    <source>
        <dbReference type="Proteomes" id="UP001169242"/>
    </source>
</evidence>
<dbReference type="Pfam" id="PF00590">
    <property type="entry name" value="TP_methylase"/>
    <property type="match status" value="1"/>
</dbReference>
<dbReference type="PIRSF" id="PIRSF036427">
    <property type="entry name" value="Precrrn-2_mtase"/>
    <property type="match status" value="1"/>
</dbReference>
<dbReference type="EMBL" id="JAQIFT010000016">
    <property type="protein sequence ID" value="MDA3730778.1"/>
    <property type="molecule type" value="Genomic_DNA"/>
</dbReference>
<dbReference type="InterPro" id="IPR012382">
    <property type="entry name" value="CobI/CbiL"/>
</dbReference>
<keyword evidence="10" id="KW-1185">Reference proteome</keyword>
<keyword evidence="4 9" id="KW-0489">Methyltransferase</keyword>
<dbReference type="InterPro" id="IPR006364">
    <property type="entry name" value="CobI/CbiL/CobIJ_dom"/>
</dbReference>
<proteinExistence type="inferred from homology"/>
<evidence type="ECO:0000313" key="9">
    <source>
        <dbReference type="EMBL" id="MDA3730778.1"/>
    </source>
</evidence>
<dbReference type="InterPro" id="IPR035996">
    <property type="entry name" value="4pyrrol_Methylase_sf"/>
</dbReference>
<comment type="caution">
    <text evidence="9">The sequence shown here is derived from an EMBL/GenBank/DDBJ whole genome shotgun (WGS) entry which is preliminary data.</text>
</comment>
<gene>
    <name evidence="9" type="primary">cobI</name>
    <name evidence="9" type="ORF">PBV87_04600</name>
</gene>
<evidence type="ECO:0000259" key="8">
    <source>
        <dbReference type="Pfam" id="PF00590"/>
    </source>
</evidence>
<dbReference type="CDD" id="cd11645">
    <property type="entry name" value="Precorrin_2_C20_MT"/>
    <property type="match status" value="1"/>
</dbReference>
<keyword evidence="3" id="KW-0169">Cobalamin biosynthesis</keyword>
<evidence type="ECO:0000256" key="2">
    <source>
        <dbReference type="ARBA" id="ARBA00005879"/>
    </source>
</evidence>
<dbReference type="Gene3D" id="3.40.1010.10">
    <property type="entry name" value="Cobalt-precorrin-4 Transmethylase, Domain 1"/>
    <property type="match status" value="1"/>
</dbReference>
<keyword evidence="5 9" id="KW-0808">Transferase</keyword>
<dbReference type="EC" id="2.1.1.130" evidence="9"/>
<name>A0AA42DKR4_9FIRM</name>
<evidence type="ECO:0000256" key="1">
    <source>
        <dbReference type="ARBA" id="ARBA00004953"/>
    </source>
</evidence>
<dbReference type="Gene3D" id="3.30.950.10">
    <property type="entry name" value="Methyltransferase, Cobalt-precorrin-4 Transmethylase, Domain 2"/>
    <property type="match status" value="1"/>
</dbReference>
<evidence type="ECO:0000256" key="7">
    <source>
        <dbReference type="PIRNR" id="PIRNR036427"/>
    </source>
</evidence>
<keyword evidence="6" id="KW-0949">S-adenosyl-L-methionine</keyword>
<evidence type="ECO:0000256" key="5">
    <source>
        <dbReference type="ARBA" id="ARBA00022679"/>
    </source>
</evidence>
<organism evidence="9 10">
    <name type="scientific">Holtiella tumoricola</name>
    <dbReference type="NCBI Taxonomy" id="3018743"/>
    <lineage>
        <taxon>Bacteria</taxon>
        <taxon>Bacillati</taxon>
        <taxon>Bacillota</taxon>
        <taxon>Clostridia</taxon>
        <taxon>Lachnospirales</taxon>
        <taxon>Cellulosilyticaceae</taxon>
        <taxon>Holtiella</taxon>
    </lineage>
</organism>
<dbReference type="InterPro" id="IPR014776">
    <property type="entry name" value="4pyrrole_Mease_sub2"/>
</dbReference>
<evidence type="ECO:0000256" key="6">
    <source>
        <dbReference type="ARBA" id="ARBA00022691"/>
    </source>
</evidence>
<dbReference type="Proteomes" id="UP001169242">
    <property type="component" value="Unassembled WGS sequence"/>
</dbReference>
<dbReference type="SUPFAM" id="SSF53790">
    <property type="entry name" value="Tetrapyrrole methylase"/>
    <property type="match status" value="1"/>
</dbReference>
<dbReference type="AlphaFoldDB" id="A0AA42DKR4"/>
<comment type="pathway">
    <text evidence="1">Cofactor biosynthesis; adenosylcobalamin biosynthesis.</text>
</comment>
<dbReference type="PANTHER" id="PTHR43467:SF2">
    <property type="entry name" value="COBALT-PRECORRIN-2 C(20)-METHYLTRANSFERASE"/>
    <property type="match status" value="1"/>
</dbReference>
<dbReference type="PANTHER" id="PTHR43467">
    <property type="entry name" value="COBALT-PRECORRIN-2 C(20)-METHYLTRANSFERASE"/>
    <property type="match status" value="1"/>
</dbReference>
<evidence type="ECO:0000256" key="4">
    <source>
        <dbReference type="ARBA" id="ARBA00022603"/>
    </source>
</evidence>
<dbReference type="GO" id="GO:0030788">
    <property type="term" value="F:precorrin-2 C20-methyltransferase activity"/>
    <property type="evidence" value="ECO:0007669"/>
    <property type="project" value="UniProtKB-EC"/>
</dbReference>
<evidence type="ECO:0000256" key="3">
    <source>
        <dbReference type="ARBA" id="ARBA00022573"/>
    </source>
</evidence>
<reference evidence="9" key="1">
    <citation type="journal article" date="2023" name="Int. J. Syst. Evol. Microbiol.">
        <title>&lt;i&gt;Holtiella tumoricola&lt;/i&gt; gen. nov. sp. nov., isolated from a human clinical sample.</title>
        <authorList>
            <person name="Allen-Vercoe E."/>
            <person name="Daigneault M.C."/>
            <person name="Vancuren S.J."/>
            <person name="Cochrane K."/>
            <person name="O'Neal L.L."/>
            <person name="Sankaranarayanan K."/>
            <person name="Lawson P.A."/>
        </authorList>
    </citation>
    <scope>NUCLEOTIDE SEQUENCE</scope>
    <source>
        <strain evidence="9">CC70A</strain>
    </source>
</reference>
<comment type="similarity">
    <text evidence="2 7">Belongs to the precorrin methyltransferase family.</text>
</comment>
<dbReference type="GO" id="GO:0009236">
    <property type="term" value="P:cobalamin biosynthetic process"/>
    <property type="evidence" value="ECO:0007669"/>
    <property type="project" value="UniProtKB-UniRule"/>
</dbReference>
<sequence>MENKGKLYGVGVGPGDPQLMTFKAAGVIKKCPIIAVPKSGESEQIALTIARPYIEEQFILDCYMPMTRDKEALNKNHELVTSSIREYLEEGKDVAFLTLGDPTIYSTYMYIHRRIQALGYKTEIIPGISSICSVAAALNDSLCEGSDCLHIIPASYKGKEDYLDLKGTKVLMKTGKSMERLKGHLKEKGLYEKAKAVECASMPNEKIHSSLDTLEESSYFSVVVIKED</sequence>
<accession>A0AA42DKR4</accession>
<dbReference type="InterPro" id="IPR014777">
    <property type="entry name" value="4pyrrole_Mease_sub1"/>
</dbReference>
<feature type="domain" description="Tetrapyrrole methylase" evidence="8">
    <location>
        <begin position="6"/>
        <end position="211"/>
    </location>
</feature>